<dbReference type="InterPro" id="IPR002514">
    <property type="entry name" value="Transposase_8"/>
</dbReference>
<gene>
    <name evidence="1" type="ORF">FZC79_19110</name>
</gene>
<name>A0A5D4K7U8_9BACI</name>
<evidence type="ECO:0000313" key="2">
    <source>
        <dbReference type="Proteomes" id="UP000323317"/>
    </source>
</evidence>
<reference evidence="1 2" key="1">
    <citation type="submission" date="2019-08" db="EMBL/GenBank/DDBJ databases">
        <title>Bacillus genomes from the desert of Cuatro Cienegas, Coahuila.</title>
        <authorList>
            <person name="Olmedo-Alvarez G."/>
        </authorList>
    </citation>
    <scope>NUCLEOTIDE SEQUENCE [LARGE SCALE GENOMIC DNA]</scope>
    <source>
        <strain evidence="1 2">CH40_1T</strain>
    </source>
</reference>
<dbReference type="Gene3D" id="1.10.10.60">
    <property type="entry name" value="Homeodomain-like"/>
    <property type="match status" value="1"/>
</dbReference>
<sequence length="106" mass="12393">MSKRNGPMEDVKKQYVRMALESGNMSFIARKTGVNKSTLANWVKQYRDDIEEDMRREGVLPLSKTSSENDIQKKYDQAMKLLGEKELEVTMLREMLKKKFPDFPSE</sequence>
<proteinExistence type="predicted"/>
<dbReference type="EMBL" id="VTEH01000019">
    <property type="protein sequence ID" value="TYR73358.1"/>
    <property type="molecule type" value="Genomic_DNA"/>
</dbReference>
<dbReference type="GO" id="GO:0003677">
    <property type="term" value="F:DNA binding"/>
    <property type="evidence" value="ECO:0007669"/>
    <property type="project" value="InterPro"/>
</dbReference>
<dbReference type="GO" id="GO:0006313">
    <property type="term" value="P:DNA transposition"/>
    <property type="evidence" value="ECO:0007669"/>
    <property type="project" value="InterPro"/>
</dbReference>
<dbReference type="Proteomes" id="UP000323317">
    <property type="component" value="Unassembled WGS sequence"/>
</dbReference>
<organism evidence="1 2">
    <name type="scientific">Rossellomorea vietnamensis</name>
    <dbReference type="NCBI Taxonomy" id="218284"/>
    <lineage>
        <taxon>Bacteria</taxon>
        <taxon>Bacillati</taxon>
        <taxon>Bacillota</taxon>
        <taxon>Bacilli</taxon>
        <taxon>Bacillales</taxon>
        <taxon>Bacillaceae</taxon>
        <taxon>Rossellomorea</taxon>
    </lineage>
</organism>
<dbReference type="InterPro" id="IPR009057">
    <property type="entry name" value="Homeodomain-like_sf"/>
</dbReference>
<comment type="caution">
    <text evidence="1">The sequence shown here is derived from an EMBL/GenBank/DDBJ whole genome shotgun (WGS) entry which is preliminary data.</text>
</comment>
<dbReference type="GO" id="GO:0004803">
    <property type="term" value="F:transposase activity"/>
    <property type="evidence" value="ECO:0007669"/>
    <property type="project" value="InterPro"/>
</dbReference>
<dbReference type="SUPFAM" id="SSF46689">
    <property type="entry name" value="Homeodomain-like"/>
    <property type="match status" value="1"/>
</dbReference>
<accession>A0A5D4K7U8</accession>
<dbReference type="RefSeq" id="WP_148948358.1">
    <property type="nucleotide sequence ID" value="NZ_JBNIKK010000047.1"/>
</dbReference>
<dbReference type="Pfam" id="PF01527">
    <property type="entry name" value="HTH_Tnp_1"/>
    <property type="match status" value="1"/>
</dbReference>
<dbReference type="AlphaFoldDB" id="A0A5D4K7U8"/>
<evidence type="ECO:0000313" key="1">
    <source>
        <dbReference type="EMBL" id="TYR73358.1"/>
    </source>
</evidence>
<protein>
    <submittedName>
        <fullName evidence="1">Transposase</fullName>
    </submittedName>
</protein>